<dbReference type="RefSeq" id="WP_026653910.1">
    <property type="nucleotide sequence ID" value="NC_022538.1"/>
</dbReference>
<keyword evidence="2" id="KW-1185">Reference proteome</keyword>
<dbReference type="Proteomes" id="UP000032740">
    <property type="component" value="Chromosome"/>
</dbReference>
<dbReference type="STRING" id="1318466.BN85400260"/>
<proteinExistence type="predicted"/>
<reference evidence="1 2" key="1">
    <citation type="journal article" date="2013" name="J. Mol. Microbiol. Biotechnol.">
        <title>Analysis of the Complete Genomes of Acholeplasma brassicae , A. palmae and A. laidlawii and Their Comparison to the Obligate Parasites from ' Candidatus Phytoplasma'.</title>
        <authorList>
            <person name="Kube M."/>
            <person name="Siewert C."/>
            <person name="Migdoll A.M."/>
            <person name="Duduk B."/>
            <person name="Holz S."/>
            <person name="Rabus R."/>
            <person name="Seemuller E."/>
            <person name="Mitrovic J."/>
            <person name="Muller I."/>
            <person name="Buttner C."/>
            <person name="Reinhardt R."/>
        </authorList>
    </citation>
    <scope>NUCLEOTIDE SEQUENCE [LARGE SCALE GENOMIC DNA]</scope>
    <source>
        <strain evidence="1 2">J233</strain>
    </source>
</reference>
<dbReference type="AlphaFoldDB" id="U4KJN1"/>
<dbReference type="SUPFAM" id="SSF55874">
    <property type="entry name" value="ATPase domain of HSP90 chaperone/DNA topoisomerase II/histidine kinase"/>
    <property type="match status" value="1"/>
</dbReference>
<accession>U4KJN1</accession>
<sequence>MENKINIRPTTGVYATYKNLRYEPWTAIAEFVDNSTQSFFDHQEELTSMANFGKLVVEITYEQMPDGNDTLTIKDNAYGMEIEDFERAIKIDKPPLNKKGRNEFGMGLKTAACWFGNFWSIVSTQLGSDIKYSASVNVEKISETHEDYIDYDMEKSDLGEHFTMLTISNLNKKITGGKTIGKVKSLLASIYREDLRRGDISIIYNGTELFFEEVEIYKEKLHDGTFKEWKTDIDIMVEHENQFLPVRGFVAIRQKGSVSDAGLSLLRRKRVIVGGVDQNYRPKEIFGNSNDFPYQRIFGELHMDEWKVTQAKDNFDWHNGGLEEKFIETLIPLIEDLIKKSAKIRVRQKAISTDFISKAVEELADAGIIENPKITFIEEGLKEEFIEQGSLIVDDNEDTSVIIEGPKTSEVSLERNGVHYNFLVNFKDYSTQWVLIKKENSSYRITLNMKHPFFKPLIDDSKFIEVMTKFVFSMAIAEIESTVMSPDSRIDPADIRIKMNTLLEESLKLKENELNE</sequence>
<dbReference type="HOGENOM" id="CLU_037923_0_0_14"/>
<dbReference type="Pfam" id="PF13589">
    <property type="entry name" value="HATPase_c_3"/>
    <property type="match status" value="1"/>
</dbReference>
<name>U4KJN1_ALTPJ</name>
<dbReference type="InterPro" id="IPR036890">
    <property type="entry name" value="HATPase_C_sf"/>
</dbReference>
<dbReference type="KEGG" id="apal:BN85400260"/>
<protein>
    <submittedName>
        <fullName evidence="1">Uncharacterized protein</fullName>
    </submittedName>
</protein>
<dbReference type="EMBL" id="FO681347">
    <property type="protein sequence ID" value="CCV63603.1"/>
    <property type="molecule type" value="Genomic_DNA"/>
</dbReference>
<evidence type="ECO:0000313" key="2">
    <source>
        <dbReference type="Proteomes" id="UP000032740"/>
    </source>
</evidence>
<gene>
    <name evidence="1" type="ORF">BN85400260</name>
</gene>
<evidence type="ECO:0000313" key="1">
    <source>
        <dbReference type="EMBL" id="CCV63603.1"/>
    </source>
</evidence>
<organism evidence="1 2">
    <name type="scientific">Alteracholeplasma palmae (strain ATCC 49389 / J233)</name>
    <name type="common">Acholeplasma palmae</name>
    <dbReference type="NCBI Taxonomy" id="1318466"/>
    <lineage>
        <taxon>Bacteria</taxon>
        <taxon>Bacillati</taxon>
        <taxon>Mycoplasmatota</taxon>
        <taxon>Mollicutes</taxon>
        <taxon>Acholeplasmatales</taxon>
        <taxon>Acholeplasmataceae</taxon>
        <taxon>Acholeplasma</taxon>
    </lineage>
</organism>
<dbReference type="Gene3D" id="3.30.565.10">
    <property type="entry name" value="Histidine kinase-like ATPase, C-terminal domain"/>
    <property type="match status" value="1"/>
</dbReference>
<dbReference type="OrthoDB" id="9813438at2"/>